<sequence>MAAGNIKVTSKHCKKCNERTKFERNSLVWGAGDLIMVLLTAGLYLPFRFLIHALTNPWRCTKCGSR</sequence>
<evidence type="ECO:0000256" key="1">
    <source>
        <dbReference type="SAM" id="Phobius"/>
    </source>
</evidence>
<dbReference type="AlphaFoldDB" id="A0A5S9QR11"/>
<proteinExistence type="predicted"/>
<gene>
    <name evidence="2" type="ORF">OPDIPICF_04843</name>
</gene>
<dbReference type="Proteomes" id="UP000441399">
    <property type="component" value="Unassembled WGS sequence"/>
</dbReference>
<evidence type="ECO:0000313" key="2">
    <source>
        <dbReference type="EMBL" id="CAA0121103.1"/>
    </source>
</evidence>
<keyword evidence="1" id="KW-1133">Transmembrane helix</keyword>
<name>A0A5S9QR11_9GAMM</name>
<keyword evidence="1" id="KW-0472">Membrane</keyword>
<evidence type="ECO:0008006" key="4">
    <source>
        <dbReference type="Google" id="ProtNLM"/>
    </source>
</evidence>
<dbReference type="EMBL" id="CACSIO010000039">
    <property type="protein sequence ID" value="CAA0121103.1"/>
    <property type="molecule type" value="Genomic_DNA"/>
</dbReference>
<keyword evidence="1" id="KW-0812">Transmembrane</keyword>
<keyword evidence="3" id="KW-1185">Reference proteome</keyword>
<evidence type="ECO:0000313" key="3">
    <source>
        <dbReference type="Proteomes" id="UP000441399"/>
    </source>
</evidence>
<organism evidence="2 3">
    <name type="scientific">BD1-7 clade bacterium</name>
    <dbReference type="NCBI Taxonomy" id="2029982"/>
    <lineage>
        <taxon>Bacteria</taxon>
        <taxon>Pseudomonadati</taxon>
        <taxon>Pseudomonadota</taxon>
        <taxon>Gammaproteobacteria</taxon>
        <taxon>Cellvibrionales</taxon>
        <taxon>Spongiibacteraceae</taxon>
        <taxon>BD1-7 clade</taxon>
    </lineage>
</organism>
<accession>A0A5S9QR11</accession>
<feature type="transmembrane region" description="Helical" evidence="1">
    <location>
        <begin position="27"/>
        <end position="47"/>
    </location>
</feature>
<reference evidence="2 3" key="1">
    <citation type="submission" date="2019-11" db="EMBL/GenBank/DDBJ databases">
        <authorList>
            <person name="Holert J."/>
        </authorList>
    </citation>
    <scope>NUCLEOTIDE SEQUENCE [LARGE SCALE GENOMIC DNA]</scope>
    <source>
        <strain evidence="2">SB11_3</strain>
    </source>
</reference>
<protein>
    <recommendedName>
        <fullName evidence="4">LITAF domain-containing protein</fullName>
    </recommendedName>
</protein>